<proteinExistence type="predicted"/>
<reference evidence="1" key="1">
    <citation type="submission" date="2019-12" db="EMBL/GenBank/DDBJ databases">
        <title>Genome sequencing and annotation of Brassica cretica.</title>
        <authorList>
            <person name="Studholme D.J."/>
            <person name="Sarris P."/>
        </authorList>
    </citation>
    <scope>NUCLEOTIDE SEQUENCE</scope>
    <source>
        <strain evidence="1">PFS-109/04</strain>
        <tissue evidence="1">Leaf</tissue>
    </source>
</reference>
<evidence type="ECO:0000313" key="2">
    <source>
        <dbReference type="Proteomes" id="UP000712600"/>
    </source>
</evidence>
<comment type="caution">
    <text evidence="1">The sequence shown here is derived from an EMBL/GenBank/DDBJ whole genome shotgun (WGS) entry which is preliminary data.</text>
</comment>
<sequence length="110" mass="12556">MDNVLDMVIMNLCLDLADPCLGHRPRVYMSTTCLMSVHDHCTAVMDFSFHEMDYNTLYPTGKDRLNISSFPYDKTLWSLYSSRPFCYAGSLLRNLVSDCNLMVDLLSTSP</sequence>
<organism evidence="1 2">
    <name type="scientific">Brassica cretica</name>
    <name type="common">Mustard</name>
    <dbReference type="NCBI Taxonomy" id="69181"/>
    <lineage>
        <taxon>Eukaryota</taxon>
        <taxon>Viridiplantae</taxon>
        <taxon>Streptophyta</taxon>
        <taxon>Embryophyta</taxon>
        <taxon>Tracheophyta</taxon>
        <taxon>Spermatophyta</taxon>
        <taxon>Magnoliopsida</taxon>
        <taxon>eudicotyledons</taxon>
        <taxon>Gunneridae</taxon>
        <taxon>Pentapetalae</taxon>
        <taxon>rosids</taxon>
        <taxon>malvids</taxon>
        <taxon>Brassicales</taxon>
        <taxon>Brassicaceae</taxon>
        <taxon>Brassiceae</taxon>
        <taxon>Brassica</taxon>
    </lineage>
</organism>
<gene>
    <name evidence="1" type="ORF">F2Q69_00049413</name>
</gene>
<evidence type="ECO:0000313" key="1">
    <source>
        <dbReference type="EMBL" id="KAF3523755.1"/>
    </source>
</evidence>
<accession>A0A8S9PP64</accession>
<dbReference type="AlphaFoldDB" id="A0A8S9PP64"/>
<dbReference type="Proteomes" id="UP000712600">
    <property type="component" value="Unassembled WGS sequence"/>
</dbReference>
<dbReference type="EMBL" id="QGKX02001347">
    <property type="protein sequence ID" value="KAF3523755.1"/>
    <property type="molecule type" value="Genomic_DNA"/>
</dbReference>
<name>A0A8S9PP64_BRACR</name>
<protein>
    <submittedName>
        <fullName evidence="1">Uncharacterized protein</fullName>
    </submittedName>
</protein>